<proteinExistence type="predicted"/>
<dbReference type="Proteomes" id="UP001064489">
    <property type="component" value="Chromosome 3"/>
</dbReference>
<reference evidence="2" key="2">
    <citation type="submission" date="2023-02" db="EMBL/GenBank/DDBJ databases">
        <authorList>
            <person name="Swenson N.G."/>
            <person name="Wegrzyn J.L."/>
            <person name="Mcevoy S.L."/>
        </authorList>
    </citation>
    <scope>NUCLEOTIDE SEQUENCE</scope>
    <source>
        <strain evidence="2">91603</strain>
        <tissue evidence="2">Leaf</tissue>
    </source>
</reference>
<sequence length="173" mass="19777">MKKDRVLVERHVIPKEDDMVGFERLKETLIKLLVADSRSAGLKHICVVGIGGSRKTNVYESKKVLKMYDCHAWIPVSHSCKINKVLRSMLKQLCKVRKQPDLLELDEGEVRDKLKKDLQRRRYFLILDDVWGEDDWKSIVHALPQGSGGSKIIVTSPKHNLAKSCVGSSDYYC</sequence>
<dbReference type="Pfam" id="PF00931">
    <property type="entry name" value="NB-ARC"/>
    <property type="match status" value="1"/>
</dbReference>
<evidence type="ECO:0000313" key="2">
    <source>
        <dbReference type="EMBL" id="KAI9186614.1"/>
    </source>
</evidence>
<dbReference type="GO" id="GO:0043531">
    <property type="term" value="F:ADP binding"/>
    <property type="evidence" value="ECO:0007669"/>
    <property type="project" value="InterPro"/>
</dbReference>
<dbReference type="InterPro" id="IPR002182">
    <property type="entry name" value="NB-ARC"/>
</dbReference>
<dbReference type="SUPFAM" id="SSF52540">
    <property type="entry name" value="P-loop containing nucleoside triphosphate hydrolases"/>
    <property type="match status" value="1"/>
</dbReference>
<dbReference type="PANTHER" id="PTHR19338:SF0">
    <property type="entry name" value="MITOCHONDRIAL IMPORT INNER MEMBRANE TRANSLOCASE SUBUNIT TIM13"/>
    <property type="match status" value="1"/>
</dbReference>
<comment type="caution">
    <text evidence="2">The sequence shown here is derived from an EMBL/GenBank/DDBJ whole genome shotgun (WGS) entry which is preliminary data.</text>
</comment>
<dbReference type="AlphaFoldDB" id="A0AAD5J5N9"/>
<dbReference type="Gene3D" id="3.40.50.300">
    <property type="entry name" value="P-loop containing nucleotide triphosphate hydrolases"/>
    <property type="match status" value="1"/>
</dbReference>
<dbReference type="PANTHER" id="PTHR19338">
    <property type="entry name" value="TRANSLOCASE OF INNER MITOCHONDRIAL MEMBRANE 13 HOMOLOG"/>
    <property type="match status" value="1"/>
</dbReference>
<feature type="domain" description="NB-ARC" evidence="1">
    <location>
        <begin position="24"/>
        <end position="167"/>
    </location>
</feature>
<evidence type="ECO:0000259" key="1">
    <source>
        <dbReference type="Pfam" id="PF00931"/>
    </source>
</evidence>
<organism evidence="2 3">
    <name type="scientific">Acer negundo</name>
    <name type="common">Box elder</name>
    <dbReference type="NCBI Taxonomy" id="4023"/>
    <lineage>
        <taxon>Eukaryota</taxon>
        <taxon>Viridiplantae</taxon>
        <taxon>Streptophyta</taxon>
        <taxon>Embryophyta</taxon>
        <taxon>Tracheophyta</taxon>
        <taxon>Spermatophyta</taxon>
        <taxon>Magnoliopsida</taxon>
        <taxon>eudicotyledons</taxon>
        <taxon>Gunneridae</taxon>
        <taxon>Pentapetalae</taxon>
        <taxon>rosids</taxon>
        <taxon>malvids</taxon>
        <taxon>Sapindales</taxon>
        <taxon>Sapindaceae</taxon>
        <taxon>Hippocastanoideae</taxon>
        <taxon>Acereae</taxon>
        <taxon>Acer</taxon>
    </lineage>
</organism>
<accession>A0AAD5J5N9</accession>
<gene>
    <name evidence="2" type="ORF">LWI28_019062</name>
</gene>
<evidence type="ECO:0000313" key="3">
    <source>
        <dbReference type="Proteomes" id="UP001064489"/>
    </source>
</evidence>
<dbReference type="InterPro" id="IPR027417">
    <property type="entry name" value="P-loop_NTPase"/>
</dbReference>
<protein>
    <recommendedName>
        <fullName evidence="1">NB-ARC domain-containing protein</fullName>
    </recommendedName>
</protein>
<name>A0AAD5J5N9_ACENE</name>
<dbReference type="EMBL" id="JAJSOW010000100">
    <property type="protein sequence ID" value="KAI9186614.1"/>
    <property type="molecule type" value="Genomic_DNA"/>
</dbReference>
<reference evidence="2" key="1">
    <citation type="journal article" date="2022" name="Plant J.">
        <title>Strategies of tolerance reflected in two North American maple genomes.</title>
        <authorList>
            <person name="McEvoy S.L."/>
            <person name="Sezen U.U."/>
            <person name="Trouern-Trend A."/>
            <person name="McMahon S.M."/>
            <person name="Schaberg P.G."/>
            <person name="Yang J."/>
            <person name="Wegrzyn J.L."/>
            <person name="Swenson N.G."/>
        </authorList>
    </citation>
    <scope>NUCLEOTIDE SEQUENCE</scope>
    <source>
        <strain evidence="2">91603</strain>
    </source>
</reference>
<keyword evidence="3" id="KW-1185">Reference proteome</keyword>